<sequence>MKKLYELAGADENRRFSPYCWRARMALAHKGLEVECLPWHFTEKEAISFSGQGRVPVLIDAENTISDSWEIAKYLETEYPDTPSLKLDHGEVLFIKFWVETVLHPELLQLVVMDIYNNLAQKDQNYFRESREKLLGKALEEIVINRDERLPRFQKLLNPLRTTLKKQDFVAGETPGFSDYIVFGAFQWARCISEFSLLNADDSVYSWREKMLNLHDGLARNAVGYAV</sequence>
<dbReference type="InterPro" id="IPR004045">
    <property type="entry name" value="Glutathione_S-Trfase_N"/>
</dbReference>
<dbReference type="CDD" id="cd03202">
    <property type="entry name" value="GST_C_etherase_LigE"/>
    <property type="match status" value="1"/>
</dbReference>
<dbReference type="InterPro" id="IPR036282">
    <property type="entry name" value="Glutathione-S-Trfase_C_sf"/>
</dbReference>
<dbReference type="PANTHER" id="PTHR43968:SF6">
    <property type="entry name" value="GLUTATHIONE S-TRANSFERASE OMEGA"/>
    <property type="match status" value="1"/>
</dbReference>
<dbReference type="EMBL" id="UINC01002611">
    <property type="protein sequence ID" value="SUZ98512.1"/>
    <property type="molecule type" value="Genomic_DNA"/>
</dbReference>
<gene>
    <name evidence="2" type="ORF">METZ01_LOCUS51366</name>
</gene>
<dbReference type="Gene3D" id="1.20.1050.10">
    <property type="match status" value="1"/>
</dbReference>
<dbReference type="SUPFAM" id="SSF47616">
    <property type="entry name" value="GST C-terminal domain-like"/>
    <property type="match status" value="1"/>
</dbReference>
<dbReference type="GO" id="GO:0005737">
    <property type="term" value="C:cytoplasm"/>
    <property type="evidence" value="ECO:0007669"/>
    <property type="project" value="TreeGrafter"/>
</dbReference>
<feature type="domain" description="GST N-terminal" evidence="1">
    <location>
        <begin position="7"/>
        <end position="83"/>
    </location>
</feature>
<proteinExistence type="predicted"/>
<protein>
    <recommendedName>
        <fullName evidence="1">GST N-terminal domain-containing protein</fullName>
    </recommendedName>
</protein>
<dbReference type="Pfam" id="PF22041">
    <property type="entry name" value="GST_C_7"/>
    <property type="match status" value="1"/>
</dbReference>
<evidence type="ECO:0000313" key="2">
    <source>
        <dbReference type="EMBL" id="SUZ98512.1"/>
    </source>
</evidence>
<dbReference type="InterPro" id="IPR036249">
    <property type="entry name" value="Thioredoxin-like_sf"/>
</dbReference>
<organism evidence="2">
    <name type="scientific">marine metagenome</name>
    <dbReference type="NCBI Taxonomy" id="408172"/>
    <lineage>
        <taxon>unclassified sequences</taxon>
        <taxon>metagenomes</taxon>
        <taxon>ecological metagenomes</taxon>
    </lineage>
</organism>
<dbReference type="AlphaFoldDB" id="A0A381S353"/>
<reference evidence="2" key="1">
    <citation type="submission" date="2018-05" db="EMBL/GenBank/DDBJ databases">
        <authorList>
            <person name="Lanie J.A."/>
            <person name="Ng W.-L."/>
            <person name="Kazmierczak K.M."/>
            <person name="Andrzejewski T.M."/>
            <person name="Davidsen T.M."/>
            <person name="Wayne K.J."/>
            <person name="Tettelin H."/>
            <person name="Glass J.I."/>
            <person name="Rusch D."/>
            <person name="Podicherti R."/>
            <person name="Tsui H.-C.T."/>
            <person name="Winkler M.E."/>
        </authorList>
    </citation>
    <scope>NUCLEOTIDE SEQUENCE</scope>
</reference>
<dbReference type="Pfam" id="PF13409">
    <property type="entry name" value="GST_N_2"/>
    <property type="match status" value="1"/>
</dbReference>
<dbReference type="SUPFAM" id="SSF52833">
    <property type="entry name" value="Thioredoxin-like"/>
    <property type="match status" value="1"/>
</dbReference>
<dbReference type="Gene3D" id="3.40.30.10">
    <property type="entry name" value="Glutaredoxin"/>
    <property type="match status" value="1"/>
</dbReference>
<dbReference type="CDD" id="cd03038">
    <property type="entry name" value="GST_N_etherase_LigE"/>
    <property type="match status" value="1"/>
</dbReference>
<dbReference type="PROSITE" id="PS50404">
    <property type="entry name" value="GST_NTER"/>
    <property type="match status" value="1"/>
</dbReference>
<accession>A0A381S353</accession>
<name>A0A381S353_9ZZZZ</name>
<evidence type="ECO:0000259" key="1">
    <source>
        <dbReference type="PROSITE" id="PS50404"/>
    </source>
</evidence>
<dbReference type="InterPro" id="IPR054416">
    <property type="entry name" value="GST_UstS-like_C"/>
</dbReference>
<dbReference type="InterPro" id="IPR050983">
    <property type="entry name" value="GST_Omega/HSP26"/>
</dbReference>
<dbReference type="PANTHER" id="PTHR43968">
    <property type="match status" value="1"/>
</dbReference>